<protein>
    <submittedName>
        <fullName evidence="2">Uncharacterized protein</fullName>
    </submittedName>
</protein>
<dbReference type="InterPro" id="IPR038595">
    <property type="entry name" value="LOR_sf"/>
</dbReference>
<keyword evidence="3" id="KW-1185">Reference proteome</keyword>
<dbReference type="AlphaFoldDB" id="A0AA38WF42"/>
<dbReference type="Proteomes" id="UP001172457">
    <property type="component" value="Chromosome 5"/>
</dbReference>
<dbReference type="Pfam" id="PF04525">
    <property type="entry name" value="LOR"/>
    <property type="match status" value="1"/>
</dbReference>
<reference evidence="2" key="1">
    <citation type="submission" date="2023-03" db="EMBL/GenBank/DDBJ databases">
        <title>Chromosome-scale reference genome and RAD-based genetic map of yellow starthistle (Centaurea solstitialis) reveal putative structural variation and QTLs associated with invader traits.</title>
        <authorList>
            <person name="Reatini B."/>
            <person name="Cang F.A."/>
            <person name="Jiang Q."/>
            <person name="Mckibben M.T.W."/>
            <person name="Barker M.S."/>
            <person name="Rieseberg L.H."/>
            <person name="Dlugosch K.M."/>
        </authorList>
    </citation>
    <scope>NUCLEOTIDE SEQUENCE</scope>
    <source>
        <strain evidence="2">CAN-66</strain>
        <tissue evidence="2">Leaf</tissue>
    </source>
</reference>
<evidence type="ECO:0000313" key="3">
    <source>
        <dbReference type="Proteomes" id="UP001172457"/>
    </source>
</evidence>
<comment type="similarity">
    <text evidence="1">Belongs to the LOR family.</text>
</comment>
<name>A0AA38WF42_9ASTR</name>
<dbReference type="SUPFAM" id="SSF54518">
    <property type="entry name" value="Tubby C-terminal domain-like"/>
    <property type="match status" value="1"/>
</dbReference>
<dbReference type="Gene3D" id="2.40.160.200">
    <property type="entry name" value="LURP1-related"/>
    <property type="match status" value="1"/>
</dbReference>
<dbReference type="InterPro" id="IPR007612">
    <property type="entry name" value="LOR"/>
</dbReference>
<proteinExistence type="inferred from homology"/>
<sequence>MAPVCVIGSQFMAPYPIDFIVDTNSKGNLVITDINHRIMLKVKPCNTILHDQRLLLHNDDRPIAMLRNKLMSEHKIWKVYMGDSIANSDMIFSTEKARVLQSKTNLIVLLGNNRKKKNACDLKINGSWSKRNCTIYLGHSQMKIARMHPMQESGNVRFAKDKFMLEVNANVDYAFIVAIIAVIDAMKSNASAIVDIVTEVAVEAALGGAGP</sequence>
<accession>A0AA38WF42</accession>
<dbReference type="InterPro" id="IPR025659">
    <property type="entry name" value="Tubby-like_C"/>
</dbReference>
<evidence type="ECO:0000313" key="2">
    <source>
        <dbReference type="EMBL" id="KAJ9547774.1"/>
    </source>
</evidence>
<dbReference type="PANTHER" id="PTHR31087:SF122">
    <property type="entry name" value="TUBBY-LIKE PROTEIN"/>
    <property type="match status" value="1"/>
</dbReference>
<evidence type="ECO:0000256" key="1">
    <source>
        <dbReference type="ARBA" id="ARBA00005437"/>
    </source>
</evidence>
<gene>
    <name evidence="2" type="ORF">OSB04_020317</name>
</gene>
<dbReference type="EMBL" id="JARYMX010000005">
    <property type="protein sequence ID" value="KAJ9547774.1"/>
    <property type="molecule type" value="Genomic_DNA"/>
</dbReference>
<comment type="caution">
    <text evidence="2">The sequence shown here is derived from an EMBL/GenBank/DDBJ whole genome shotgun (WGS) entry which is preliminary data.</text>
</comment>
<dbReference type="PANTHER" id="PTHR31087">
    <property type="match status" value="1"/>
</dbReference>
<organism evidence="2 3">
    <name type="scientific">Centaurea solstitialis</name>
    <name type="common">yellow star-thistle</name>
    <dbReference type="NCBI Taxonomy" id="347529"/>
    <lineage>
        <taxon>Eukaryota</taxon>
        <taxon>Viridiplantae</taxon>
        <taxon>Streptophyta</taxon>
        <taxon>Embryophyta</taxon>
        <taxon>Tracheophyta</taxon>
        <taxon>Spermatophyta</taxon>
        <taxon>Magnoliopsida</taxon>
        <taxon>eudicotyledons</taxon>
        <taxon>Gunneridae</taxon>
        <taxon>Pentapetalae</taxon>
        <taxon>asterids</taxon>
        <taxon>campanulids</taxon>
        <taxon>Asterales</taxon>
        <taxon>Asteraceae</taxon>
        <taxon>Carduoideae</taxon>
        <taxon>Cardueae</taxon>
        <taxon>Centaureinae</taxon>
        <taxon>Centaurea</taxon>
    </lineage>
</organism>